<dbReference type="EMBL" id="VSWD01000005">
    <property type="protein sequence ID" value="KAK3103741.1"/>
    <property type="molecule type" value="Genomic_DNA"/>
</dbReference>
<feature type="region of interest" description="Disordered" evidence="1">
    <location>
        <begin position="115"/>
        <end position="136"/>
    </location>
</feature>
<sequence>MRAHLQVMLWKAANRQGPPIEAMDITNFGWTFEDGFPVPVIDQGIPAPPELTEVIRCQCKAQDKKCGKETCSCHKDKLSCTSYCNCAGGGECFNPHTTCQVRIDEENEVQALTTRETNENEEEEEVPDAFNVDEWV</sequence>
<organism evidence="2 3">
    <name type="scientific">Pinctada imbricata</name>
    <name type="common">Atlantic pearl-oyster</name>
    <name type="synonym">Pinctada martensii</name>
    <dbReference type="NCBI Taxonomy" id="66713"/>
    <lineage>
        <taxon>Eukaryota</taxon>
        <taxon>Metazoa</taxon>
        <taxon>Spiralia</taxon>
        <taxon>Lophotrochozoa</taxon>
        <taxon>Mollusca</taxon>
        <taxon>Bivalvia</taxon>
        <taxon>Autobranchia</taxon>
        <taxon>Pteriomorphia</taxon>
        <taxon>Pterioida</taxon>
        <taxon>Pterioidea</taxon>
        <taxon>Pteriidae</taxon>
        <taxon>Pinctada</taxon>
    </lineage>
</organism>
<name>A0AA89C2N5_PINIB</name>
<proteinExistence type="predicted"/>
<evidence type="ECO:0000313" key="2">
    <source>
        <dbReference type="EMBL" id="KAK3103741.1"/>
    </source>
</evidence>
<dbReference type="AlphaFoldDB" id="A0AA89C2N5"/>
<accession>A0AA89C2N5</accession>
<comment type="caution">
    <text evidence="2">The sequence shown here is derived from an EMBL/GenBank/DDBJ whole genome shotgun (WGS) entry which is preliminary data.</text>
</comment>
<keyword evidence="3" id="KW-1185">Reference proteome</keyword>
<evidence type="ECO:0000313" key="3">
    <source>
        <dbReference type="Proteomes" id="UP001186944"/>
    </source>
</evidence>
<gene>
    <name evidence="2" type="ORF">FSP39_021491</name>
</gene>
<evidence type="ECO:0000256" key="1">
    <source>
        <dbReference type="SAM" id="MobiDB-lite"/>
    </source>
</evidence>
<evidence type="ECO:0008006" key="4">
    <source>
        <dbReference type="Google" id="ProtNLM"/>
    </source>
</evidence>
<reference evidence="2" key="1">
    <citation type="submission" date="2019-08" db="EMBL/GenBank/DDBJ databases">
        <title>The improved chromosome-level genome for the pearl oyster Pinctada fucata martensii using PacBio sequencing and Hi-C.</title>
        <authorList>
            <person name="Zheng Z."/>
        </authorList>
    </citation>
    <scope>NUCLEOTIDE SEQUENCE</scope>
    <source>
        <strain evidence="2">ZZ-2019</strain>
        <tissue evidence="2">Adductor muscle</tissue>
    </source>
</reference>
<protein>
    <recommendedName>
        <fullName evidence="4">Tesmin/TSO1-like CXC domain-containing protein</fullName>
    </recommendedName>
</protein>
<dbReference type="Proteomes" id="UP001186944">
    <property type="component" value="Unassembled WGS sequence"/>
</dbReference>